<dbReference type="InterPro" id="IPR029063">
    <property type="entry name" value="SAM-dependent_MTases_sf"/>
</dbReference>
<protein>
    <submittedName>
        <fullName evidence="5">Methyltransferase domain-containing protein</fullName>
    </submittedName>
</protein>
<dbReference type="PANTHER" id="PTHR42912:SF45">
    <property type="entry name" value="23S RRNA (GUANINE(745)-N(1))-METHYLTRANSFERASE"/>
    <property type="match status" value="1"/>
</dbReference>
<dbReference type="PANTHER" id="PTHR42912">
    <property type="entry name" value="METHYLTRANSFERASE"/>
    <property type="match status" value="1"/>
</dbReference>
<dbReference type="InterPro" id="IPR048647">
    <property type="entry name" value="RlmA_N"/>
</dbReference>
<evidence type="ECO:0000313" key="6">
    <source>
        <dbReference type="Proteomes" id="UP000677180"/>
    </source>
</evidence>
<dbReference type="Gene3D" id="3.40.50.150">
    <property type="entry name" value="Vaccinia Virus protein VP39"/>
    <property type="match status" value="1"/>
</dbReference>
<evidence type="ECO:0000313" key="5">
    <source>
        <dbReference type="EMBL" id="QUC10199.1"/>
    </source>
</evidence>
<dbReference type="EMBL" id="CP072385">
    <property type="protein sequence ID" value="QUC10199.1"/>
    <property type="molecule type" value="Genomic_DNA"/>
</dbReference>
<reference evidence="5" key="1">
    <citation type="submission" date="2021-03" db="EMBL/GenBank/DDBJ databases">
        <title>Human Oral Microbial Genomes.</title>
        <authorList>
            <person name="Johnston C.D."/>
            <person name="Chen T."/>
            <person name="Dewhirst F.E."/>
        </authorList>
    </citation>
    <scope>NUCLEOTIDE SEQUENCE</scope>
    <source>
        <strain evidence="5">F0714</strain>
    </source>
</reference>
<proteinExistence type="predicted"/>
<evidence type="ECO:0000256" key="2">
    <source>
        <dbReference type="PIRSR" id="PIRSR018249-2"/>
    </source>
</evidence>
<feature type="binding site" evidence="1">
    <location>
        <position position="36"/>
    </location>
    <ligand>
        <name>Zn(2+)</name>
        <dbReference type="ChEBI" id="CHEBI:29105"/>
    </ligand>
</feature>
<dbReference type="InterPro" id="IPR016718">
    <property type="entry name" value="rRNA_m1G-MeTrfase_A_prd"/>
</dbReference>
<accession>A0AB37I272</accession>
<dbReference type="GO" id="GO:0008168">
    <property type="term" value="F:methyltransferase activity"/>
    <property type="evidence" value="ECO:0007669"/>
    <property type="project" value="UniProtKB-KW"/>
</dbReference>
<feature type="binding site" evidence="1">
    <location>
        <position position="23"/>
    </location>
    <ligand>
        <name>Zn(2+)</name>
        <dbReference type="ChEBI" id="CHEBI:29105"/>
    </ligand>
</feature>
<dbReference type="GO" id="GO:0046872">
    <property type="term" value="F:metal ion binding"/>
    <property type="evidence" value="ECO:0007669"/>
    <property type="project" value="UniProtKB-KW"/>
</dbReference>
<dbReference type="InterPro" id="IPR050508">
    <property type="entry name" value="Methyltransf_Superfamily"/>
</dbReference>
<keyword evidence="1" id="KW-0862">Zinc</keyword>
<dbReference type="SUPFAM" id="SSF53335">
    <property type="entry name" value="S-adenosyl-L-methionine-dependent methyltransferases"/>
    <property type="match status" value="1"/>
</dbReference>
<dbReference type="Proteomes" id="UP000677180">
    <property type="component" value="Chromosome"/>
</dbReference>
<dbReference type="Pfam" id="PF21302">
    <property type="entry name" value="Zn_ribbon_RlmA"/>
    <property type="match status" value="1"/>
</dbReference>
<feature type="binding site" evidence="1">
    <location>
        <position position="20"/>
    </location>
    <ligand>
        <name>Zn(2+)</name>
        <dbReference type="ChEBI" id="CHEBI:29105"/>
    </ligand>
</feature>
<feature type="binding site" evidence="2">
    <location>
        <position position="191"/>
    </location>
    <ligand>
        <name>S-adenosyl-L-methionine</name>
        <dbReference type="ChEBI" id="CHEBI:59789"/>
    </ligand>
</feature>
<keyword evidence="5" id="KW-0808">Transferase</keyword>
<evidence type="ECO:0000259" key="3">
    <source>
        <dbReference type="Pfam" id="PF13649"/>
    </source>
</evidence>
<dbReference type="InterPro" id="IPR041698">
    <property type="entry name" value="Methyltransf_25"/>
</dbReference>
<evidence type="ECO:0000256" key="1">
    <source>
        <dbReference type="PIRSR" id="PIRSR018249-1"/>
    </source>
</evidence>
<keyword evidence="2" id="KW-0949">S-adenosyl-L-methionine</keyword>
<organism evidence="5 6">
    <name type="scientific">Arachnia propionica</name>
    <dbReference type="NCBI Taxonomy" id="1750"/>
    <lineage>
        <taxon>Bacteria</taxon>
        <taxon>Bacillati</taxon>
        <taxon>Actinomycetota</taxon>
        <taxon>Actinomycetes</taxon>
        <taxon>Propionibacteriales</taxon>
        <taxon>Propionibacteriaceae</taxon>
        <taxon>Arachnia</taxon>
    </lineage>
</organism>
<keyword evidence="1" id="KW-0479">Metal-binding</keyword>
<dbReference type="Pfam" id="PF13649">
    <property type="entry name" value="Methyltransf_25"/>
    <property type="match status" value="1"/>
</dbReference>
<keyword evidence="5" id="KW-0489">Methyltransferase</keyword>
<dbReference type="GO" id="GO:0032259">
    <property type="term" value="P:methylation"/>
    <property type="evidence" value="ECO:0007669"/>
    <property type="project" value="UniProtKB-KW"/>
</dbReference>
<dbReference type="AlphaFoldDB" id="A0AB37I272"/>
<dbReference type="CDD" id="cd02440">
    <property type="entry name" value="AdoMet_MTases"/>
    <property type="match status" value="1"/>
</dbReference>
<feature type="binding site" evidence="2">
    <location>
        <position position="79"/>
    </location>
    <ligand>
        <name>S-adenosyl-L-methionine</name>
        <dbReference type="ChEBI" id="CHEBI:59789"/>
    </ligand>
</feature>
<dbReference type="PIRSF" id="PIRSF018249">
    <property type="entry name" value="MyrA_prd"/>
    <property type="match status" value="1"/>
</dbReference>
<sequence>MMADRPVPEGLSHVVPWLRCPVCTASLELAGRTLGCENRHCFDIARQGHLNLLLRAAPKNADTPGMLAARDRFLSAGWYEPLTRRVVTALAGARRVLEVGAGTGHYIRAFLDKTPEAVGLAVDVSPAACRRAAGRSPRLGSVVADIWRRLPIATGSLEAVLCVFAPRNPAEFARVLSPGGRLVVVTPGRDHLVELRESLGLLGLDPEKLERLDGSMTGFDLVDRQELTHPLNLSAEAAADLVAMGPNAFHTHKAPTAARTTAAFVTSTFRRL</sequence>
<feature type="domain" description="23S rRNA (guanine(745)-N(1))-methyltransferase N-terminal" evidence="4">
    <location>
        <begin position="19"/>
        <end position="53"/>
    </location>
</feature>
<feature type="domain" description="Methyltransferase" evidence="3">
    <location>
        <begin position="96"/>
        <end position="180"/>
    </location>
</feature>
<gene>
    <name evidence="5" type="ORF">J5A53_10335</name>
</gene>
<evidence type="ECO:0000259" key="4">
    <source>
        <dbReference type="Pfam" id="PF21302"/>
    </source>
</evidence>
<feature type="binding site" evidence="1">
    <location>
        <position position="40"/>
    </location>
    <ligand>
        <name>Zn(2+)</name>
        <dbReference type="ChEBI" id="CHEBI:29105"/>
    </ligand>
</feature>
<name>A0AB37I272_9ACTN</name>
<feature type="binding site" evidence="2">
    <location>
        <begin position="103"/>
        <end position="104"/>
    </location>
    <ligand>
        <name>S-adenosyl-L-methionine</name>
        <dbReference type="ChEBI" id="CHEBI:59789"/>
    </ligand>
</feature>